<dbReference type="Gene3D" id="3.30.70.270">
    <property type="match status" value="1"/>
</dbReference>
<dbReference type="GO" id="GO:0008233">
    <property type="term" value="F:peptidase activity"/>
    <property type="evidence" value="ECO:0007669"/>
    <property type="project" value="UniProtKB-KW"/>
</dbReference>
<dbReference type="CDD" id="cd01647">
    <property type="entry name" value="RT_LTR"/>
    <property type="match status" value="1"/>
</dbReference>
<reference evidence="9" key="1">
    <citation type="submission" date="2013-12" db="EMBL/GenBank/DDBJ databases">
        <authorList>
            <person name="Omoto C.K."/>
            <person name="Sibley D."/>
            <person name="Venepally P."/>
            <person name="Hadjithomas M."/>
            <person name="Karamycheva S."/>
            <person name="Brunk B."/>
            <person name="Roos D."/>
            <person name="Caler E."/>
            <person name="Lorenzi H."/>
        </authorList>
    </citation>
    <scope>NUCLEOTIDE SEQUENCE</scope>
</reference>
<dbReference type="InterPro" id="IPR043128">
    <property type="entry name" value="Rev_trsase/Diguanyl_cyclase"/>
</dbReference>
<evidence type="ECO:0000313" key="9">
    <source>
        <dbReference type="EMBL" id="EZG42945.1"/>
    </source>
</evidence>
<gene>
    <name evidence="9" type="ORF">GNI_205140</name>
</gene>
<keyword evidence="10" id="KW-1185">Reference proteome</keyword>
<evidence type="ECO:0000256" key="1">
    <source>
        <dbReference type="ARBA" id="ARBA00022670"/>
    </source>
</evidence>
<dbReference type="RefSeq" id="XP_011133779.1">
    <property type="nucleotide sequence ID" value="XM_011135477.1"/>
</dbReference>
<dbReference type="FunFam" id="3.10.10.10:FF:000007">
    <property type="entry name" value="Retrovirus-related Pol polyprotein from transposon 17.6-like Protein"/>
    <property type="match status" value="1"/>
</dbReference>
<keyword evidence="7 9" id="KW-0695">RNA-directed DNA polymerase</keyword>
<dbReference type="eggNOG" id="KOG0017">
    <property type="taxonomic scope" value="Eukaryota"/>
</dbReference>
<dbReference type="PANTHER" id="PTHR24559:SF444">
    <property type="entry name" value="REVERSE TRANSCRIPTASE DOMAIN-CONTAINING PROTEIN"/>
    <property type="match status" value="1"/>
</dbReference>
<evidence type="ECO:0000256" key="6">
    <source>
        <dbReference type="ARBA" id="ARBA00022801"/>
    </source>
</evidence>
<evidence type="ECO:0000256" key="4">
    <source>
        <dbReference type="ARBA" id="ARBA00022722"/>
    </source>
</evidence>
<dbReference type="SUPFAM" id="SSF56672">
    <property type="entry name" value="DNA/RNA polymerases"/>
    <property type="match status" value="1"/>
</dbReference>
<dbReference type="AlphaFoldDB" id="A0A023AXF9"/>
<evidence type="ECO:0000256" key="7">
    <source>
        <dbReference type="ARBA" id="ARBA00022918"/>
    </source>
</evidence>
<feature type="domain" description="Reverse transcriptase" evidence="8">
    <location>
        <begin position="154"/>
        <end position="302"/>
    </location>
</feature>
<dbReference type="PANTHER" id="PTHR24559">
    <property type="entry name" value="TRANSPOSON TY3-I GAG-POL POLYPROTEIN"/>
    <property type="match status" value="1"/>
</dbReference>
<dbReference type="InterPro" id="IPR043502">
    <property type="entry name" value="DNA/RNA_pol_sf"/>
</dbReference>
<dbReference type="Pfam" id="PF00078">
    <property type="entry name" value="RVT_1"/>
    <property type="match status" value="1"/>
</dbReference>
<dbReference type="EMBL" id="AFNH02001595">
    <property type="protein sequence ID" value="EZG42945.1"/>
    <property type="molecule type" value="Genomic_DNA"/>
</dbReference>
<protein>
    <submittedName>
        <fullName evidence="9">RNA-directed DNA polymerase</fullName>
    </submittedName>
</protein>
<proteinExistence type="predicted"/>
<comment type="caution">
    <text evidence="9">The sequence shown here is derived from an EMBL/GenBank/DDBJ whole genome shotgun (WGS) entry which is preliminary data.</text>
</comment>
<organism evidence="9 10">
    <name type="scientific">Gregarina niphandrodes</name>
    <name type="common">Septate eugregarine</name>
    <dbReference type="NCBI Taxonomy" id="110365"/>
    <lineage>
        <taxon>Eukaryota</taxon>
        <taxon>Sar</taxon>
        <taxon>Alveolata</taxon>
        <taxon>Apicomplexa</taxon>
        <taxon>Conoidasida</taxon>
        <taxon>Gregarinasina</taxon>
        <taxon>Eugregarinorida</taxon>
        <taxon>Gregarinidae</taxon>
        <taxon>Gregarina</taxon>
    </lineage>
</organism>
<accession>A0A023AXF9</accession>
<dbReference type="InterPro" id="IPR000477">
    <property type="entry name" value="RT_dom"/>
</dbReference>
<keyword evidence="1" id="KW-0645">Protease</keyword>
<keyword evidence="4" id="KW-0540">Nuclease</keyword>
<dbReference type="Proteomes" id="UP000019763">
    <property type="component" value="Unassembled WGS sequence"/>
</dbReference>
<keyword evidence="2" id="KW-0808">Transferase</keyword>
<name>A0A023AXF9_GRENI</name>
<keyword evidence="5" id="KW-0255">Endonuclease</keyword>
<dbReference type="InterPro" id="IPR053134">
    <property type="entry name" value="RNA-dir_DNA_polymerase"/>
</dbReference>
<dbReference type="GeneID" id="22916430"/>
<dbReference type="OrthoDB" id="2013610at2759"/>
<evidence type="ECO:0000256" key="3">
    <source>
        <dbReference type="ARBA" id="ARBA00022695"/>
    </source>
</evidence>
<feature type="non-terminal residue" evidence="9">
    <location>
        <position position="302"/>
    </location>
</feature>
<sequence length="302" mass="34295">MKAQLTLENGSELLTTFAVVDDVPSTLLILGLPFLIASAATCNFKRLSFVNRDGFARLYQQPASTDLPLNYSISLPDDPSITEALQHVTDLTARGAVAELLYKYSTLWKDRKRGVVSTIKHEILLTTTRPIVSRPRVRTPEQDKTIDSEIQKMLTDDVIRPSLSPYASEIVMVLKKTGDWRMCIDFRPLNRATIDDKYPLPKLSEMIRSIKDSRYFIALDLRSGYWQIPMSESSIEYTAFRTATGLYEFKVMPFGLKNAPATFQRSMNFLLDDLRYSGVLVYLDDILIHSPDIPTLLKLTDK</sequence>
<keyword evidence="6" id="KW-0378">Hydrolase</keyword>
<evidence type="ECO:0000256" key="2">
    <source>
        <dbReference type="ARBA" id="ARBA00022679"/>
    </source>
</evidence>
<dbReference type="GO" id="GO:0003964">
    <property type="term" value="F:RNA-directed DNA polymerase activity"/>
    <property type="evidence" value="ECO:0007669"/>
    <property type="project" value="UniProtKB-KW"/>
</dbReference>
<dbReference type="OMA" id="DKFRFTI"/>
<dbReference type="VEuPathDB" id="CryptoDB:GNI_205140"/>
<evidence type="ECO:0000259" key="8">
    <source>
        <dbReference type="PROSITE" id="PS50878"/>
    </source>
</evidence>
<dbReference type="Gene3D" id="3.10.10.10">
    <property type="entry name" value="HIV Type 1 Reverse Transcriptase, subunit A, domain 1"/>
    <property type="match status" value="1"/>
</dbReference>
<dbReference type="GO" id="GO:0004519">
    <property type="term" value="F:endonuclease activity"/>
    <property type="evidence" value="ECO:0007669"/>
    <property type="project" value="UniProtKB-KW"/>
</dbReference>
<dbReference type="PROSITE" id="PS50878">
    <property type="entry name" value="RT_POL"/>
    <property type="match status" value="1"/>
</dbReference>
<evidence type="ECO:0000256" key="5">
    <source>
        <dbReference type="ARBA" id="ARBA00022759"/>
    </source>
</evidence>
<dbReference type="GO" id="GO:0006508">
    <property type="term" value="P:proteolysis"/>
    <property type="evidence" value="ECO:0007669"/>
    <property type="project" value="UniProtKB-KW"/>
</dbReference>
<keyword evidence="3" id="KW-0548">Nucleotidyltransferase</keyword>
<evidence type="ECO:0000313" key="10">
    <source>
        <dbReference type="Proteomes" id="UP000019763"/>
    </source>
</evidence>